<dbReference type="InterPro" id="IPR010987">
    <property type="entry name" value="Glutathione-S-Trfase_C-like"/>
</dbReference>
<dbReference type="CDD" id="cd00299">
    <property type="entry name" value="GST_C_family"/>
    <property type="match status" value="1"/>
</dbReference>
<feature type="domain" description="GST C-terminal" evidence="3">
    <location>
        <begin position="108"/>
        <end position="247"/>
    </location>
</feature>
<dbReference type="PANTHER" id="PTHR43968:SF6">
    <property type="entry name" value="GLUTATHIONE S-TRANSFERASE OMEGA"/>
    <property type="match status" value="1"/>
</dbReference>
<dbReference type="Proteomes" id="UP000054485">
    <property type="component" value="Unassembled WGS sequence"/>
</dbReference>
<evidence type="ECO:0000259" key="2">
    <source>
        <dbReference type="PROSITE" id="PS50404"/>
    </source>
</evidence>
<dbReference type="HOGENOM" id="CLU_066075_0_0_1"/>
<evidence type="ECO:0000313" key="5">
    <source>
        <dbReference type="Proteomes" id="UP000054485"/>
    </source>
</evidence>
<dbReference type="GO" id="GO:0045174">
    <property type="term" value="F:glutathione dehydrogenase (ascorbate) activity"/>
    <property type="evidence" value="ECO:0007669"/>
    <property type="project" value="UniProtKB-ARBA"/>
</dbReference>
<dbReference type="PANTHER" id="PTHR43968">
    <property type="match status" value="1"/>
</dbReference>
<sequence>MQQPTIDLDMPQQLTLYLHKLSPYSHRIELALAEANVKYKAHQVDLFNKPTWFAAKVNPIGKVPAITYGGPDVDPTEPSSLSFKLAESNVILQFVAELYPESGLLPKDPVERAKVLFFMDTVDRHFDKPGNEWMYGRTESYEGYLKGVEMIQGLLSESGEFAVGDRYTIADACIAPLLSRLKITYETDIGAFPVGQGTKLGGELKAPKYAKFMKYAQAMLERQSLRDTNDEAYLADTWKTLITERRV</sequence>
<reference evidence="4 5" key="1">
    <citation type="submission" date="2014-04" db="EMBL/GenBank/DDBJ databases">
        <authorList>
            <consortium name="DOE Joint Genome Institute"/>
            <person name="Kuo A."/>
            <person name="Ruytinx J."/>
            <person name="Rineau F."/>
            <person name="Colpaert J."/>
            <person name="Kohler A."/>
            <person name="Nagy L.G."/>
            <person name="Floudas D."/>
            <person name="Copeland A."/>
            <person name="Barry K.W."/>
            <person name="Cichocki N."/>
            <person name="Veneault-Fourrey C."/>
            <person name="LaButti K."/>
            <person name="Lindquist E.A."/>
            <person name="Lipzen A."/>
            <person name="Lundell T."/>
            <person name="Morin E."/>
            <person name="Murat C."/>
            <person name="Sun H."/>
            <person name="Tunlid A."/>
            <person name="Henrissat B."/>
            <person name="Grigoriev I.V."/>
            <person name="Hibbett D.S."/>
            <person name="Martin F."/>
            <person name="Nordberg H.P."/>
            <person name="Cantor M.N."/>
            <person name="Hua S.X."/>
        </authorList>
    </citation>
    <scope>NUCLEOTIDE SEQUENCE [LARGE SCALE GENOMIC DNA]</scope>
    <source>
        <strain evidence="4 5">UH-Slu-Lm8-n1</strain>
    </source>
</reference>
<dbReference type="OrthoDB" id="202840at2759"/>
<dbReference type="Gene3D" id="1.20.1050.10">
    <property type="match status" value="1"/>
</dbReference>
<feature type="domain" description="GST N-terminal" evidence="2">
    <location>
        <begin position="12"/>
        <end position="103"/>
    </location>
</feature>
<dbReference type="PROSITE" id="PS50404">
    <property type="entry name" value="GST_NTER"/>
    <property type="match status" value="1"/>
</dbReference>
<dbReference type="Pfam" id="PF13409">
    <property type="entry name" value="GST_N_2"/>
    <property type="match status" value="1"/>
</dbReference>
<gene>
    <name evidence="4" type="ORF">CY34DRAFT_807679</name>
</gene>
<dbReference type="EMBL" id="KN835321">
    <property type="protein sequence ID" value="KIK39966.1"/>
    <property type="molecule type" value="Genomic_DNA"/>
</dbReference>
<dbReference type="InterPro" id="IPR036282">
    <property type="entry name" value="Glutathione-S-Trfase_C_sf"/>
</dbReference>
<dbReference type="AlphaFoldDB" id="A0A0D0AE49"/>
<dbReference type="InterPro" id="IPR004045">
    <property type="entry name" value="Glutathione_S-Trfase_N"/>
</dbReference>
<dbReference type="PRINTS" id="PR01625">
    <property type="entry name" value="GSTRNSFRASEO"/>
</dbReference>
<dbReference type="SFLD" id="SFLDG00358">
    <property type="entry name" value="Main_(cytGST)"/>
    <property type="match status" value="1"/>
</dbReference>
<dbReference type="SUPFAM" id="SSF47616">
    <property type="entry name" value="GST C-terminal domain-like"/>
    <property type="match status" value="1"/>
</dbReference>
<evidence type="ECO:0000259" key="3">
    <source>
        <dbReference type="PROSITE" id="PS50405"/>
    </source>
</evidence>
<dbReference type="InterPro" id="IPR005442">
    <property type="entry name" value="GST_omega"/>
</dbReference>
<dbReference type="SUPFAM" id="SSF52833">
    <property type="entry name" value="Thioredoxin-like"/>
    <property type="match status" value="1"/>
</dbReference>
<dbReference type="CDD" id="cd00570">
    <property type="entry name" value="GST_N_family"/>
    <property type="match status" value="1"/>
</dbReference>
<dbReference type="InterPro" id="IPR036249">
    <property type="entry name" value="Thioredoxin-like_sf"/>
</dbReference>
<dbReference type="InParanoid" id="A0A0D0AE49"/>
<evidence type="ECO:0000313" key="4">
    <source>
        <dbReference type="EMBL" id="KIK39966.1"/>
    </source>
</evidence>
<evidence type="ECO:0008006" key="6">
    <source>
        <dbReference type="Google" id="ProtNLM"/>
    </source>
</evidence>
<dbReference type="GO" id="GO:0005737">
    <property type="term" value="C:cytoplasm"/>
    <property type="evidence" value="ECO:0007669"/>
    <property type="project" value="InterPro"/>
</dbReference>
<protein>
    <recommendedName>
        <fullName evidence="6">Glutathione transferase</fullName>
    </recommendedName>
</protein>
<dbReference type="InterPro" id="IPR050983">
    <property type="entry name" value="GST_Omega/HSP26"/>
</dbReference>
<proteinExistence type="predicted"/>
<dbReference type="InterPro" id="IPR040079">
    <property type="entry name" value="Glutathione_S-Trfase"/>
</dbReference>
<organism evidence="4 5">
    <name type="scientific">Suillus luteus UH-Slu-Lm8-n1</name>
    <dbReference type="NCBI Taxonomy" id="930992"/>
    <lineage>
        <taxon>Eukaryota</taxon>
        <taxon>Fungi</taxon>
        <taxon>Dikarya</taxon>
        <taxon>Basidiomycota</taxon>
        <taxon>Agaricomycotina</taxon>
        <taxon>Agaricomycetes</taxon>
        <taxon>Agaricomycetidae</taxon>
        <taxon>Boletales</taxon>
        <taxon>Suillineae</taxon>
        <taxon>Suillaceae</taxon>
        <taxon>Suillus</taxon>
    </lineage>
</organism>
<dbReference type="PROSITE" id="PS50405">
    <property type="entry name" value="GST_CTER"/>
    <property type="match status" value="1"/>
</dbReference>
<dbReference type="SFLD" id="SFLDS00019">
    <property type="entry name" value="Glutathione_Transferase_(cytos"/>
    <property type="match status" value="1"/>
</dbReference>
<dbReference type="STRING" id="930992.A0A0D0AE49"/>
<reference evidence="5" key="2">
    <citation type="submission" date="2015-01" db="EMBL/GenBank/DDBJ databases">
        <title>Evolutionary Origins and Diversification of the Mycorrhizal Mutualists.</title>
        <authorList>
            <consortium name="DOE Joint Genome Institute"/>
            <consortium name="Mycorrhizal Genomics Consortium"/>
            <person name="Kohler A."/>
            <person name="Kuo A."/>
            <person name="Nagy L.G."/>
            <person name="Floudas D."/>
            <person name="Copeland A."/>
            <person name="Barry K.W."/>
            <person name="Cichocki N."/>
            <person name="Veneault-Fourrey C."/>
            <person name="LaButti K."/>
            <person name="Lindquist E.A."/>
            <person name="Lipzen A."/>
            <person name="Lundell T."/>
            <person name="Morin E."/>
            <person name="Murat C."/>
            <person name="Riley R."/>
            <person name="Ohm R."/>
            <person name="Sun H."/>
            <person name="Tunlid A."/>
            <person name="Henrissat B."/>
            <person name="Grigoriev I.V."/>
            <person name="Hibbett D.S."/>
            <person name="Martin F."/>
        </authorList>
    </citation>
    <scope>NUCLEOTIDE SEQUENCE [LARGE SCALE GENOMIC DNA]</scope>
    <source>
        <strain evidence="5">UH-Slu-Lm8-n1</strain>
    </source>
</reference>
<keyword evidence="1" id="KW-0560">Oxidoreductase</keyword>
<dbReference type="GO" id="GO:0004364">
    <property type="term" value="F:glutathione transferase activity"/>
    <property type="evidence" value="ECO:0007669"/>
    <property type="project" value="InterPro"/>
</dbReference>
<accession>A0A0D0AE49</accession>
<name>A0A0D0AE49_9AGAM</name>
<keyword evidence="5" id="KW-1185">Reference proteome</keyword>
<dbReference type="Gene3D" id="3.40.30.10">
    <property type="entry name" value="Glutaredoxin"/>
    <property type="match status" value="1"/>
</dbReference>
<evidence type="ECO:0000256" key="1">
    <source>
        <dbReference type="ARBA" id="ARBA00023002"/>
    </source>
</evidence>